<dbReference type="InterPro" id="IPR011990">
    <property type="entry name" value="TPR-like_helical_dom_sf"/>
</dbReference>
<dbReference type="OrthoDB" id="195456at2"/>
<feature type="signal peptide" evidence="1">
    <location>
        <begin position="1"/>
        <end position="21"/>
    </location>
</feature>
<sequence precursor="true">MNFIKYSIFILLFLSSFSTFAQKEGQANDMTEEEEKLELPRKSSLSTLMQEIGLTEFFVRYGRPSVKGRKKHIWGELVPYGKVWRAGANEATTIEFSSDVKINGKPLKKGKYAIFVIPQKKGDWTFIFNTAIDSWGKEAYNEANDVLRVNATVEKSKFQETLAYDFDKILENEGTFILRWECKLARITIQVNTVEEARKNIAEAISKYPNDWQVLVRSASYYKSENMELRQALDWVNQSIKLKNDHYLPYWVKSEILALENDYKGAVENAQKALETGKDDDSFIYAQTIQSQIDNWLLKVN</sequence>
<dbReference type="eggNOG" id="COG0457">
    <property type="taxonomic scope" value="Bacteria"/>
</dbReference>
<dbReference type="Proteomes" id="UP000006054">
    <property type="component" value="Chromosome"/>
</dbReference>
<evidence type="ECO:0000256" key="1">
    <source>
        <dbReference type="SAM" id="SignalP"/>
    </source>
</evidence>
<organism evidence="2 3">
    <name type="scientific">Bernardetia litoralis (strain ATCC 23117 / DSM 6794 / NBRC 15988 / NCIMB 1366 / Fx l1 / Sio-4)</name>
    <name type="common">Flexibacter litoralis</name>
    <dbReference type="NCBI Taxonomy" id="880071"/>
    <lineage>
        <taxon>Bacteria</taxon>
        <taxon>Pseudomonadati</taxon>
        <taxon>Bacteroidota</taxon>
        <taxon>Cytophagia</taxon>
        <taxon>Cytophagales</taxon>
        <taxon>Bernardetiaceae</taxon>
        <taxon>Bernardetia</taxon>
    </lineage>
</organism>
<dbReference type="Pfam" id="PF11138">
    <property type="entry name" value="DUF2911"/>
    <property type="match status" value="1"/>
</dbReference>
<proteinExistence type="predicted"/>
<evidence type="ECO:0000313" key="3">
    <source>
        <dbReference type="Proteomes" id="UP000006054"/>
    </source>
</evidence>
<dbReference type="KEGG" id="fli:Fleli_3894"/>
<evidence type="ECO:0000313" key="2">
    <source>
        <dbReference type="EMBL" id="AFM06198.1"/>
    </source>
</evidence>
<dbReference type="PATRIC" id="fig|880071.3.peg.3895"/>
<protein>
    <submittedName>
        <fullName evidence="2">Uncharacterized protein</fullName>
    </submittedName>
</protein>
<feature type="chain" id="PRO_5003685611" evidence="1">
    <location>
        <begin position="22"/>
        <end position="301"/>
    </location>
</feature>
<reference evidence="3" key="1">
    <citation type="submission" date="2012-06" db="EMBL/GenBank/DDBJ databases">
        <title>The complete genome of Flexibacter litoralis DSM 6794.</title>
        <authorList>
            <person name="Lucas S."/>
            <person name="Copeland A."/>
            <person name="Lapidus A."/>
            <person name="Glavina del Rio T."/>
            <person name="Dalin E."/>
            <person name="Tice H."/>
            <person name="Bruce D."/>
            <person name="Goodwin L."/>
            <person name="Pitluck S."/>
            <person name="Peters L."/>
            <person name="Ovchinnikova G."/>
            <person name="Lu M."/>
            <person name="Kyrpides N."/>
            <person name="Mavromatis K."/>
            <person name="Ivanova N."/>
            <person name="Brettin T."/>
            <person name="Detter J.C."/>
            <person name="Han C."/>
            <person name="Larimer F."/>
            <person name="Land M."/>
            <person name="Hauser L."/>
            <person name="Markowitz V."/>
            <person name="Cheng J.-F."/>
            <person name="Hugenholtz P."/>
            <person name="Woyke T."/>
            <person name="Wu D."/>
            <person name="Spring S."/>
            <person name="Lang E."/>
            <person name="Kopitz M."/>
            <person name="Brambilla E."/>
            <person name="Klenk H.-P."/>
            <person name="Eisen J.A."/>
        </authorList>
    </citation>
    <scope>NUCLEOTIDE SEQUENCE [LARGE SCALE GENOMIC DNA]</scope>
    <source>
        <strain evidence="3">ATCC 23117 / DSM 6794 / NBRC 15988 / NCIMB 1366 / Sio-4</strain>
    </source>
</reference>
<dbReference type="STRING" id="880071.Fleli_3894"/>
<name>I4AQG3_BERLS</name>
<dbReference type="Gene3D" id="1.25.40.10">
    <property type="entry name" value="Tetratricopeptide repeat domain"/>
    <property type="match status" value="1"/>
</dbReference>
<dbReference type="HOGENOM" id="CLU_062228_0_0_10"/>
<dbReference type="RefSeq" id="WP_014799621.1">
    <property type="nucleotide sequence ID" value="NC_018018.1"/>
</dbReference>
<keyword evidence="3" id="KW-1185">Reference proteome</keyword>
<keyword evidence="1" id="KW-0732">Signal</keyword>
<accession>I4AQG3</accession>
<gene>
    <name evidence="2" type="ordered locus">Fleli_3894</name>
</gene>
<dbReference type="AlphaFoldDB" id="I4AQG3"/>
<dbReference type="EMBL" id="CP003345">
    <property type="protein sequence ID" value="AFM06198.1"/>
    <property type="molecule type" value="Genomic_DNA"/>
</dbReference>
<dbReference type="SUPFAM" id="SSF48452">
    <property type="entry name" value="TPR-like"/>
    <property type="match status" value="1"/>
</dbReference>
<dbReference type="InterPro" id="IPR021314">
    <property type="entry name" value="DUF2911"/>
</dbReference>